<evidence type="ECO:0000256" key="4">
    <source>
        <dbReference type="ARBA" id="ARBA00022741"/>
    </source>
</evidence>
<keyword evidence="6" id="KW-0067">ATP-binding</keyword>
<keyword evidence="12" id="KW-1185">Reference proteome</keyword>
<dbReference type="GO" id="GO:0006970">
    <property type="term" value="P:response to osmotic stress"/>
    <property type="evidence" value="ECO:0007669"/>
    <property type="project" value="UniProtKB-ARBA"/>
</dbReference>
<evidence type="ECO:0000259" key="10">
    <source>
        <dbReference type="PROSITE" id="PS50011"/>
    </source>
</evidence>
<dbReference type="Gramene" id="KJB11901">
    <property type="protein sequence ID" value="KJB11901"/>
    <property type="gene ID" value="B456_002G040200"/>
</dbReference>
<keyword evidence="9" id="KW-0472">Membrane</keyword>
<dbReference type="EMBL" id="CM001741">
    <property type="protein sequence ID" value="KJB11901.1"/>
    <property type="molecule type" value="Genomic_DNA"/>
</dbReference>
<sequence>MPTHLAIVMEYAAGGELFDRIYSAGRFSEDEARYFFQQLISGVNYCHSMIAMWLILWWKYIPVLVILSKMFFAGLSLFAALGFLLYGGRNLVWNNLILASKEWKPPLRVCLQKRKNWQWFQLREGFN</sequence>
<dbReference type="PANTHER" id="PTHR24343">
    <property type="entry name" value="SERINE/THREONINE KINASE"/>
    <property type="match status" value="1"/>
</dbReference>
<keyword evidence="3" id="KW-0808">Transferase</keyword>
<feature type="transmembrane region" description="Helical" evidence="9">
    <location>
        <begin position="70"/>
        <end position="88"/>
    </location>
</feature>
<evidence type="ECO:0000313" key="12">
    <source>
        <dbReference type="Proteomes" id="UP000032304"/>
    </source>
</evidence>
<dbReference type="InterPro" id="IPR000719">
    <property type="entry name" value="Prot_kinase_dom"/>
</dbReference>
<dbReference type="Proteomes" id="UP000032304">
    <property type="component" value="Chromosome 2"/>
</dbReference>
<evidence type="ECO:0000256" key="5">
    <source>
        <dbReference type="ARBA" id="ARBA00022777"/>
    </source>
</evidence>
<dbReference type="STRING" id="29730.A0A0D2Q5B0"/>
<feature type="transmembrane region" description="Helical" evidence="9">
    <location>
        <begin position="35"/>
        <end position="58"/>
    </location>
</feature>
<evidence type="ECO:0000256" key="7">
    <source>
        <dbReference type="ARBA" id="ARBA00047899"/>
    </source>
</evidence>
<evidence type="ECO:0000313" key="11">
    <source>
        <dbReference type="EMBL" id="KJB11901.1"/>
    </source>
</evidence>
<keyword evidence="9" id="KW-0812">Transmembrane</keyword>
<name>A0A0D2Q5B0_GOSRA</name>
<evidence type="ECO:0000256" key="3">
    <source>
        <dbReference type="ARBA" id="ARBA00022679"/>
    </source>
</evidence>
<dbReference type="KEGG" id="gra:105776136"/>
<dbReference type="PROSITE" id="PS50011">
    <property type="entry name" value="PROTEIN_KINASE_DOM"/>
    <property type="match status" value="1"/>
</dbReference>
<keyword evidence="9" id="KW-1133">Transmembrane helix</keyword>
<accession>A0A0D2Q5B0</accession>
<reference evidence="11 12" key="1">
    <citation type="journal article" date="2012" name="Nature">
        <title>Repeated polyploidization of Gossypium genomes and the evolution of spinnable cotton fibres.</title>
        <authorList>
            <person name="Paterson A.H."/>
            <person name="Wendel J.F."/>
            <person name="Gundlach H."/>
            <person name="Guo H."/>
            <person name="Jenkins J."/>
            <person name="Jin D."/>
            <person name="Llewellyn D."/>
            <person name="Showmaker K.C."/>
            <person name="Shu S."/>
            <person name="Udall J."/>
            <person name="Yoo M.J."/>
            <person name="Byers R."/>
            <person name="Chen W."/>
            <person name="Doron-Faigenboim A."/>
            <person name="Duke M.V."/>
            <person name="Gong L."/>
            <person name="Grimwood J."/>
            <person name="Grover C."/>
            <person name="Grupp K."/>
            <person name="Hu G."/>
            <person name="Lee T.H."/>
            <person name="Li J."/>
            <person name="Lin L."/>
            <person name="Liu T."/>
            <person name="Marler B.S."/>
            <person name="Page J.T."/>
            <person name="Roberts A.W."/>
            <person name="Romanel E."/>
            <person name="Sanders W.S."/>
            <person name="Szadkowski E."/>
            <person name="Tan X."/>
            <person name="Tang H."/>
            <person name="Xu C."/>
            <person name="Wang J."/>
            <person name="Wang Z."/>
            <person name="Zhang D."/>
            <person name="Zhang L."/>
            <person name="Ashrafi H."/>
            <person name="Bedon F."/>
            <person name="Bowers J.E."/>
            <person name="Brubaker C.L."/>
            <person name="Chee P.W."/>
            <person name="Das S."/>
            <person name="Gingle A.R."/>
            <person name="Haigler C.H."/>
            <person name="Harker D."/>
            <person name="Hoffmann L.V."/>
            <person name="Hovav R."/>
            <person name="Jones D.C."/>
            <person name="Lemke C."/>
            <person name="Mansoor S."/>
            <person name="ur Rahman M."/>
            <person name="Rainville L.N."/>
            <person name="Rambani A."/>
            <person name="Reddy U.K."/>
            <person name="Rong J.K."/>
            <person name="Saranga Y."/>
            <person name="Scheffler B.E."/>
            <person name="Scheffler J.A."/>
            <person name="Stelly D.M."/>
            <person name="Triplett B.A."/>
            <person name="Van Deynze A."/>
            <person name="Vaslin M.F."/>
            <person name="Waghmare V.N."/>
            <person name="Walford S.A."/>
            <person name="Wright R.J."/>
            <person name="Zaki E.A."/>
            <person name="Zhang T."/>
            <person name="Dennis E.S."/>
            <person name="Mayer K.F."/>
            <person name="Peterson D.G."/>
            <person name="Rokhsar D.S."/>
            <person name="Wang X."/>
            <person name="Schmutz J."/>
        </authorList>
    </citation>
    <scope>NUCLEOTIDE SEQUENCE [LARGE SCALE GENOMIC DNA]</scope>
</reference>
<comment type="catalytic activity">
    <reaction evidence="8">
        <text>L-seryl-[protein] + ATP = O-phospho-L-seryl-[protein] + ADP + H(+)</text>
        <dbReference type="Rhea" id="RHEA:17989"/>
        <dbReference type="Rhea" id="RHEA-COMP:9863"/>
        <dbReference type="Rhea" id="RHEA-COMP:11604"/>
        <dbReference type="ChEBI" id="CHEBI:15378"/>
        <dbReference type="ChEBI" id="CHEBI:29999"/>
        <dbReference type="ChEBI" id="CHEBI:30616"/>
        <dbReference type="ChEBI" id="CHEBI:83421"/>
        <dbReference type="ChEBI" id="CHEBI:456216"/>
        <dbReference type="EC" id="2.7.11.1"/>
    </reaction>
</comment>
<organism evidence="11 12">
    <name type="scientific">Gossypium raimondii</name>
    <name type="common">Peruvian cotton</name>
    <name type="synonym">Gossypium klotzschianum subsp. raimondii</name>
    <dbReference type="NCBI Taxonomy" id="29730"/>
    <lineage>
        <taxon>Eukaryota</taxon>
        <taxon>Viridiplantae</taxon>
        <taxon>Streptophyta</taxon>
        <taxon>Embryophyta</taxon>
        <taxon>Tracheophyta</taxon>
        <taxon>Spermatophyta</taxon>
        <taxon>Magnoliopsida</taxon>
        <taxon>eudicotyledons</taxon>
        <taxon>Gunneridae</taxon>
        <taxon>Pentapetalae</taxon>
        <taxon>rosids</taxon>
        <taxon>malvids</taxon>
        <taxon>Malvales</taxon>
        <taxon>Malvaceae</taxon>
        <taxon>Malvoideae</taxon>
        <taxon>Gossypium</taxon>
    </lineage>
</organism>
<dbReference type="InterPro" id="IPR009457">
    <property type="entry name" value="THH1/TOM1/TOM3_dom"/>
</dbReference>
<gene>
    <name evidence="11" type="ORF">B456_002G040200</name>
</gene>
<dbReference type="AlphaFoldDB" id="A0A0D2Q5B0"/>
<evidence type="ECO:0000256" key="6">
    <source>
        <dbReference type="ARBA" id="ARBA00022840"/>
    </source>
</evidence>
<dbReference type="GO" id="GO:0005524">
    <property type="term" value="F:ATP binding"/>
    <property type="evidence" value="ECO:0007669"/>
    <property type="project" value="UniProtKB-KW"/>
</dbReference>
<dbReference type="eggNOG" id="KOG0583">
    <property type="taxonomic scope" value="Eukaryota"/>
</dbReference>
<evidence type="ECO:0000256" key="2">
    <source>
        <dbReference type="ARBA" id="ARBA00022527"/>
    </source>
</evidence>
<keyword evidence="4" id="KW-0547">Nucleotide-binding</keyword>
<feature type="domain" description="Protein kinase" evidence="10">
    <location>
        <begin position="1"/>
        <end position="127"/>
    </location>
</feature>
<evidence type="ECO:0000256" key="8">
    <source>
        <dbReference type="ARBA" id="ARBA00048679"/>
    </source>
</evidence>
<dbReference type="Pfam" id="PF06454">
    <property type="entry name" value="THH1_TOM1-3_dom"/>
    <property type="match status" value="1"/>
</dbReference>
<comment type="catalytic activity">
    <reaction evidence="7">
        <text>L-threonyl-[protein] + ATP = O-phospho-L-threonyl-[protein] + ADP + H(+)</text>
        <dbReference type="Rhea" id="RHEA:46608"/>
        <dbReference type="Rhea" id="RHEA-COMP:11060"/>
        <dbReference type="Rhea" id="RHEA-COMP:11605"/>
        <dbReference type="ChEBI" id="CHEBI:15378"/>
        <dbReference type="ChEBI" id="CHEBI:30013"/>
        <dbReference type="ChEBI" id="CHEBI:30616"/>
        <dbReference type="ChEBI" id="CHEBI:61977"/>
        <dbReference type="ChEBI" id="CHEBI:456216"/>
        <dbReference type="EC" id="2.7.11.1"/>
    </reaction>
</comment>
<dbReference type="SUPFAM" id="SSF56112">
    <property type="entry name" value="Protein kinase-like (PK-like)"/>
    <property type="match status" value="1"/>
</dbReference>
<dbReference type="GO" id="GO:0004674">
    <property type="term" value="F:protein serine/threonine kinase activity"/>
    <property type="evidence" value="ECO:0007669"/>
    <property type="project" value="UniProtKB-KW"/>
</dbReference>
<keyword evidence="5" id="KW-0418">Kinase</keyword>
<evidence type="ECO:0000256" key="1">
    <source>
        <dbReference type="ARBA" id="ARBA00012513"/>
    </source>
</evidence>
<evidence type="ECO:0000256" key="9">
    <source>
        <dbReference type="SAM" id="Phobius"/>
    </source>
</evidence>
<protein>
    <recommendedName>
        <fullName evidence="1">non-specific serine/threonine protein kinase</fullName>
        <ecNumber evidence="1">2.7.11.1</ecNumber>
    </recommendedName>
</protein>
<dbReference type="PANTHER" id="PTHR24343:SF490">
    <property type="entry name" value="SERINE_THREONINE-PROTEIN KINASE SRK2G"/>
    <property type="match status" value="1"/>
</dbReference>
<keyword evidence="2" id="KW-0723">Serine/threonine-protein kinase</keyword>
<dbReference type="OrthoDB" id="193931at2759"/>
<proteinExistence type="predicted"/>
<dbReference type="InterPro" id="IPR011009">
    <property type="entry name" value="Kinase-like_dom_sf"/>
</dbReference>
<dbReference type="Gene3D" id="1.10.510.10">
    <property type="entry name" value="Transferase(Phosphotransferase) domain 1"/>
    <property type="match status" value="1"/>
</dbReference>
<dbReference type="EC" id="2.7.11.1" evidence="1"/>